<dbReference type="InterPro" id="IPR003497">
    <property type="entry name" value="BRO_N_domain"/>
</dbReference>
<name>A0A5B3FLH3_9BACT</name>
<evidence type="ECO:0000313" key="3">
    <source>
        <dbReference type="Proteomes" id="UP000323567"/>
    </source>
</evidence>
<comment type="caution">
    <text evidence="2">The sequence shown here is derived from an EMBL/GenBank/DDBJ whole genome shotgun (WGS) entry which is preliminary data.</text>
</comment>
<dbReference type="PANTHER" id="PTHR36180">
    <property type="entry name" value="DNA-BINDING PROTEIN-RELATED-RELATED"/>
    <property type="match status" value="1"/>
</dbReference>
<gene>
    <name evidence="2" type="ORF">F2Y13_16545</name>
</gene>
<dbReference type="EMBL" id="VVXK01000096">
    <property type="protein sequence ID" value="KAA2361869.1"/>
    <property type="molecule type" value="Genomic_DNA"/>
</dbReference>
<dbReference type="Proteomes" id="UP000323567">
    <property type="component" value="Unassembled WGS sequence"/>
</dbReference>
<sequence>MSNLAFTFENTSLSILGDILNPLFIAQQVCSILGYKLARKAVADHCDPEDVCKIEVQTNGGKQLVNCVNESGLYALIFGSKLPKAKQFKRWVTNEVLPTIRKQGQYQCPALDRLETLTPAQQDAIRKKVAERALLSTANYKTIYKALRLRFQVSRFELIPRDKFIEALNFIRDVELKAPVVQETNTCLFSYDPATLTKEELRLLGHLVYMLDFAKPTYRQIYEGLHAMQSSMSPRFYSLMTETSFSATAMKR</sequence>
<dbReference type="SMART" id="SM01040">
    <property type="entry name" value="Bro-N"/>
    <property type="match status" value="1"/>
</dbReference>
<dbReference type="Pfam" id="PF02498">
    <property type="entry name" value="Bro-N"/>
    <property type="match status" value="1"/>
</dbReference>
<organism evidence="2 3">
    <name type="scientific">Alistipes shahii</name>
    <dbReference type="NCBI Taxonomy" id="328814"/>
    <lineage>
        <taxon>Bacteria</taxon>
        <taxon>Pseudomonadati</taxon>
        <taxon>Bacteroidota</taxon>
        <taxon>Bacteroidia</taxon>
        <taxon>Bacteroidales</taxon>
        <taxon>Rikenellaceae</taxon>
        <taxon>Alistipes</taxon>
    </lineage>
</organism>
<dbReference type="RefSeq" id="WP_149888047.1">
    <property type="nucleotide sequence ID" value="NZ_VVXK01000096.1"/>
</dbReference>
<dbReference type="Pfam" id="PF10552">
    <property type="entry name" value="ORF6C"/>
    <property type="match status" value="1"/>
</dbReference>
<dbReference type="PROSITE" id="PS51750">
    <property type="entry name" value="BRO_N"/>
    <property type="match status" value="1"/>
</dbReference>
<proteinExistence type="predicted"/>
<evidence type="ECO:0000313" key="2">
    <source>
        <dbReference type="EMBL" id="KAA2361869.1"/>
    </source>
</evidence>
<reference evidence="2 3" key="1">
    <citation type="journal article" date="2019" name="Nat. Med.">
        <title>A library of human gut bacterial isolates paired with longitudinal multiomics data enables mechanistic microbiome research.</title>
        <authorList>
            <person name="Poyet M."/>
            <person name="Groussin M."/>
            <person name="Gibbons S.M."/>
            <person name="Avila-Pacheco J."/>
            <person name="Jiang X."/>
            <person name="Kearney S.M."/>
            <person name="Perrotta A.R."/>
            <person name="Berdy B."/>
            <person name="Zhao S."/>
            <person name="Lieberman T.D."/>
            <person name="Swanson P.K."/>
            <person name="Smith M."/>
            <person name="Roesemann S."/>
            <person name="Alexander J.E."/>
            <person name="Rich S.A."/>
            <person name="Livny J."/>
            <person name="Vlamakis H."/>
            <person name="Clish C."/>
            <person name="Bullock K."/>
            <person name="Deik A."/>
            <person name="Scott J."/>
            <person name="Pierce K.A."/>
            <person name="Xavier R.J."/>
            <person name="Alm E.J."/>
        </authorList>
    </citation>
    <scope>NUCLEOTIDE SEQUENCE [LARGE SCALE GENOMIC DNA]</scope>
    <source>
        <strain evidence="2 3">BIOML-A2</strain>
    </source>
</reference>
<feature type="domain" description="Bro-N" evidence="1">
    <location>
        <begin position="1"/>
        <end position="104"/>
    </location>
</feature>
<protein>
    <recommendedName>
        <fullName evidence="1">Bro-N domain-containing protein</fullName>
    </recommendedName>
</protein>
<dbReference type="InterPro" id="IPR018878">
    <property type="entry name" value="ORF6C_dom"/>
</dbReference>
<evidence type="ECO:0000259" key="1">
    <source>
        <dbReference type="PROSITE" id="PS51750"/>
    </source>
</evidence>
<accession>A0A5B3FLH3</accession>
<dbReference type="PANTHER" id="PTHR36180:SF2">
    <property type="entry name" value="BRO FAMILY PROTEIN"/>
    <property type="match status" value="1"/>
</dbReference>
<dbReference type="AlphaFoldDB" id="A0A5B3FLH3"/>
<feature type="non-terminal residue" evidence="2">
    <location>
        <position position="252"/>
    </location>
</feature>